<dbReference type="EMBL" id="CP136893">
    <property type="protein sequence ID" value="WOL03743.1"/>
    <property type="molecule type" value="Genomic_DNA"/>
</dbReference>
<dbReference type="AlphaFoldDB" id="A0AAQ3KAQ0"/>
<name>A0AAQ3KAQ0_9LILI</name>
<proteinExistence type="inferred from homology"/>
<protein>
    <recommendedName>
        <fullName evidence="3">NPH3 domain-containing protein</fullName>
    </recommendedName>
</protein>
<organism evidence="4 5">
    <name type="scientific">Canna indica</name>
    <name type="common">Indian-shot</name>
    <dbReference type="NCBI Taxonomy" id="4628"/>
    <lineage>
        <taxon>Eukaryota</taxon>
        <taxon>Viridiplantae</taxon>
        <taxon>Streptophyta</taxon>
        <taxon>Embryophyta</taxon>
        <taxon>Tracheophyta</taxon>
        <taxon>Spermatophyta</taxon>
        <taxon>Magnoliopsida</taxon>
        <taxon>Liliopsida</taxon>
        <taxon>Zingiberales</taxon>
        <taxon>Cannaceae</taxon>
        <taxon>Canna</taxon>
    </lineage>
</organism>
<dbReference type="PROSITE" id="PS51649">
    <property type="entry name" value="NPH3"/>
    <property type="match status" value="1"/>
</dbReference>
<dbReference type="InterPro" id="IPR027356">
    <property type="entry name" value="NPH3_dom"/>
</dbReference>
<evidence type="ECO:0000259" key="3">
    <source>
        <dbReference type="PROSITE" id="PS51649"/>
    </source>
</evidence>
<feature type="domain" description="NPH3" evidence="3">
    <location>
        <begin position="130"/>
        <end position="215"/>
    </location>
</feature>
<reference evidence="4 5" key="1">
    <citation type="submission" date="2023-10" db="EMBL/GenBank/DDBJ databases">
        <title>Chromosome-scale genome assembly provides insights into flower coloration mechanisms of Canna indica.</title>
        <authorList>
            <person name="Li C."/>
        </authorList>
    </citation>
    <scope>NUCLEOTIDE SEQUENCE [LARGE SCALE GENOMIC DNA]</scope>
    <source>
        <tissue evidence="4">Flower</tissue>
    </source>
</reference>
<evidence type="ECO:0000256" key="1">
    <source>
        <dbReference type="ARBA" id="ARBA00022786"/>
    </source>
</evidence>
<evidence type="ECO:0000313" key="4">
    <source>
        <dbReference type="EMBL" id="WOL03743.1"/>
    </source>
</evidence>
<accession>A0AAQ3KAQ0</accession>
<gene>
    <name evidence="4" type="ORF">Cni_G12463</name>
</gene>
<dbReference type="Pfam" id="PF03000">
    <property type="entry name" value="NPH3"/>
    <property type="match status" value="1"/>
</dbReference>
<keyword evidence="1" id="KW-0833">Ubl conjugation pathway</keyword>
<sequence length="215" mass="22877">MVLAWLDGCIPGLFSCGPTYFSLSSFLLPPPLPPCTAASCKPPCIHSSACSCNPWRRGRLSVEGEGEVVDAITADASASDQASLFGWPVNKGRRSGGGGSGEQILWNGIEIGLLRRRSDVRSSSFVAVVGSWFEDLAILSLSMCKRVIAAMKAHDLSSDAIEGSLISYAQQSIPDLSRSRRKHSSAPVVSESEQPELLEMIITNLPLQKTSAAVA</sequence>
<evidence type="ECO:0000313" key="5">
    <source>
        <dbReference type="Proteomes" id="UP001327560"/>
    </source>
</evidence>
<keyword evidence="5" id="KW-1185">Reference proteome</keyword>
<evidence type="ECO:0000256" key="2">
    <source>
        <dbReference type="PROSITE-ProRule" id="PRU00982"/>
    </source>
</evidence>
<comment type="similarity">
    <text evidence="2">Belongs to the NPH3 family.</text>
</comment>
<dbReference type="Proteomes" id="UP001327560">
    <property type="component" value="Chromosome 4"/>
</dbReference>
<dbReference type="PANTHER" id="PTHR32370">
    <property type="entry name" value="OS12G0117600 PROTEIN"/>
    <property type="match status" value="1"/>
</dbReference>
<dbReference type="InterPro" id="IPR043454">
    <property type="entry name" value="NPH3/RPT2-like"/>
</dbReference>